<name>A0A1B6IER9_9HEMI</name>
<gene>
    <name evidence="1" type="ORF">g.58649</name>
</gene>
<dbReference type="EMBL" id="GECU01022295">
    <property type="protein sequence ID" value="JAS85411.1"/>
    <property type="molecule type" value="Transcribed_RNA"/>
</dbReference>
<organism evidence="1">
    <name type="scientific">Homalodisca liturata</name>
    <dbReference type="NCBI Taxonomy" id="320908"/>
    <lineage>
        <taxon>Eukaryota</taxon>
        <taxon>Metazoa</taxon>
        <taxon>Ecdysozoa</taxon>
        <taxon>Arthropoda</taxon>
        <taxon>Hexapoda</taxon>
        <taxon>Insecta</taxon>
        <taxon>Pterygota</taxon>
        <taxon>Neoptera</taxon>
        <taxon>Paraneoptera</taxon>
        <taxon>Hemiptera</taxon>
        <taxon>Auchenorrhyncha</taxon>
        <taxon>Membracoidea</taxon>
        <taxon>Cicadellidae</taxon>
        <taxon>Cicadellinae</taxon>
        <taxon>Proconiini</taxon>
        <taxon>Homalodisca</taxon>
    </lineage>
</organism>
<feature type="non-terminal residue" evidence="1">
    <location>
        <position position="1"/>
    </location>
</feature>
<accession>A0A1B6IER9</accession>
<dbReference type="AlphaFoldDB" id="A0A1B6IER9"/>
<feature type="non-terminal residue" evidence="1">
    <location>
        <position position="110"/>
    </location>
</feature>
<protein>
    <submittedName>
        <fullName evidence="1">Uncharacterized protein</fullName>
    </submittedName>
</protein>
<evidence type="ECO:0000313" key="1">
    <source>
        <dbReference type="EMBL" id="JAS85411.1"/>
    </source>
</evidence>
<reference evidence="1" key="1">
    <citation type="submission" date="2015-11" db="EMBL/GenBank/DDBJ databases">
        <title>De novo transcriptome assembly of four potential Pierce s Disease insect vectors from Arizona vineyards.</title>
        <authorList>
            <person name="Tassone E.E."/>
        </authorList>
    </citation>
    <scope>NUCLEOTIDE SEQUENCE</scope>
</reference>
<proteinExistence type="predicted"/>
<sequence>RRTKIIKHSDGGNVFSKATFQVEEEIEDPDFWENLLSQKKSEETEGRIKRQCRRLAREGVLSPEDRKDIAGVHESLCRAAASAVGAAEKAVQGLHADENGEEELELFKLF</sequence>